<keyword evidence="6" id="KW-1185">Reference proteome</keyword>
<dbReference type="InterPro" id="IPR046960">
    <property type="entry name" value="PPR_At4g14850-like_plant"/>
</dbReference>
<evidence type="ECO:0000259" key="4">
    <source>
        <dbReference type="Pfam" id="PF14432"/>
    </source>
</evidence>
<dbReference type="PANTHER" id="PTHR47926">
    <property type="entry name" value="PENTATRICOPEPTIDE REPEAT-CONTAINING PROTEIN"/>
    <property type="match status" value="1"/>
</dbReference>
<dbReference type="Gramene" id="Psat04G0386100-T1">
    <property type="protein sequence ID" value="KAI5419865.1"/>
    <property type="gene ID" value="KIW84_043861"/>
</dbReference>
<dbReference type="FunFam" id="1.25.40.10:FF:000474">
    <property type="entry name" value="Pentatricopeptide repeat protein PPR986-12"/>
    <property type="match status" value="1"/>
</dbReference>
<dbReference type="Pfam" id="PF14432">
    <property type="entry name" value="DYW_deaminase"/>
    <property type="match status" value="1"/>
</dbReference>
<comment type="caution">
    <text evidence="5">The sequence shown here is derived from an EMBL/GenBank/DDBJ whole genome shotgun (WGS) entry which is preliminary data.</text>
</comment>
<dbReference type="InterPro" id="IPR046849">
    <property type="entry name" value="E2_motif"/>
</dbReference>
<accession>A0A9D4XIP2</accession>
<dbReference type="Proteomes" id="UP001058974">
    <property type="component" value="Chromosome 4"/>
</dbReference>
<comment type="similarity">
    <text evidence="1">Belongs to the PPR family. PCMP-H subfamily.</text>
</comment>
<dbReference type="GO" id="GO:0003723">
    <property type="term" value="F:RNA binding"/>
    <property type="evidence" value="ECO:0007669"/>
    <property type="project" value="InterPro"/>
</dbReference>
<evidence type="ECO:0000256" key="1">
    <source>
        <dbReference type="ARBA" id="ARBA00006643"/>
    </source>
</evidence>
<feature type="repeat" description="PPR" evidence="3">
    <location>
        <begin position="284"/>
        <end position="319"/>
    </location>
</feature>
<dbReference type="GO" id="GO:0009451">
    <property type="term" value="P:RNA modification"/>
    <property type="evidence" value="ECO:0007669"/>
    <property type="project" value="InterPro"/>
</dbReference>
<gene>
    <name evidence="5" type="ORF">KIW84_043861</name>
</gene>
<dbReference type="InterPro" id="IPR011990">
    <property type="entry name" value="TPR-like_helical_dom_sf"/>
</dbReference>
<dbReference type="EMBL" id="JAMSHJ010000004">
    <property type="protein sequence ID" value="KAI5419865.1"/>
    <property type="molecule type" value="Genomic_DNA"/>
</dbReference>
<proteinExistence type="inferred from homology"/>
<dbReference type="PANTHER" id="PTHR47926:SF508">
    <property type="entry name" value="PENTATRICOPEPTIDE REPEAT-CONTAINING PROTEIN"/>
    <property type="match status" value="1"/>
</dbReference>
<feature type="domain" description="DYW" evidence="4">
    <location>
        <begin position="502"/>
        <end position="554"/>
    </location>
</feature>
<feature type="repeat" description="PPR" evidence="3">
    <location>
        <begin position="181"/>
        <end position="211"/>
    </location>
</feature>
<organism evidence="5 6">
    <name type="scientific">Pisum sativum</name>
    <name type="common">Garden pea</name>
    <name type="synonym">Lathyrus oleraceus</name>
    <dbReference type="NCBI Taxonomy" id="3888"/>
    <lineage>
        <taxon>Eukaryota</taxon>
        <taxon>Viridiplantae</taxon>
        <taxon>Streptophyta</taxon>
        <taxon>Embryophyta</taxon>
        <taxon>Tracheophyta</taxon>
        <taxon>Spermatophyta</taxon>
        <taxon>Magnoliopsida</taxon>
        <taxon>eudicotyledons</taxon>
        <taxon>Gunneridae</taxon>
        <taxon>Pentapetalae</taxon>
        <taxon>rosids</taxon>
        <taxon>fabids</taxon>
        <taxon>Fabales</taxon>
        <taxon>Fabaceae</taxon>
        <taxon>Papilionoideae</taxon>
        <taxon>50 kb inversion clade</taxon>
        <taxon>NPAAA clade</taxon>
        <taxon>Hologalegina</taxon>
        <taxon>IRL clade</taxon>
        <taxon>Fabeae</taxon>
        <taxon>Lathyrus</taxon>
    </lineage>
</organism>
<dbReference type="AlphaFoldDB" id="A0A9D4XIP2"/>
<dbReference type="NCBIfam" id="TIGR00756">
    <property type="entry name" value="PPR"/>
    <property type="match status" value="2"/>
</dbReference>
<feature type="repeat" description="PPR" evidence="3">
    <location>
        <begin position="149"/>
        <end position="179"/>
    </location>
</feature>
<dbReference type="Pfam" id="PF13041">
    <property type="entry name" value="PPR_2"/>
    <property type="match status" value="1"/>
</dbReference>
<evidence type="ECO:0000256" key="3">
    <source>
        <dbReference type="PROSITE-ProRule" id="PRU00708"/>
    </source>
</evidence>
<sequence length="668" mass="75327">MPLPSATTIININHLLNQSNAISHSHLKQIHAQMLRTIHANHPQSLFLYTRLLHHSSFTNLNYTARVFHHFNNPNSFMWNILIRAYAKSTSHKHRAIVLYREMITEQENEVFPDNHTYPFVLKACAYLFCLFEGKQVHAHVLKLGFELDSYICNSLIHLYASCGCLEMARKVFEKMCERRNEVSWNVMIDSYAKAGEYDTVLKMFCEMMKVYDPDCYTMQSVINACAGLGALSLGMWVHAYILKKCDKNVACDVLVNTCLVDMYCKCGSLEIAKQVFEGMSYRDVSSWNSIILGFAVNGKAQEALDYFLCMVKVEKVEPNSITFVGVLSACNHRGFVNEGLMYFELMTKEYNIEPSLVHYGCLVDLYARAGHIQEALNVVSKMSVKPDGVIWRSLLDACYKQHASVELSEAMAKQVFESEGSVCGGAYVLLSKVYASASRWNDVGLLRKLMNDKGVSKEPGCSLIEINGVAHEFLAGDTTHPESKDIYKFMNEIEERLESIGYLPDYSGAASVNDINEGKQNTMRLHSERLAIAFGLLNSKPGMPIRVFKNLRNLAIDTTATIGVDIVQTLPQTDHVKVCQSYDLVSCTWSTLVQSEILGFFFQLKSDGCKSNSKSWFGLCTGSDSWVKFDVARVFVSFDNSAIFRVLVGPLSHDNTHIEYMYSQLNA</sequence>
<dbReference type="PROSITE" id="PS51375">
    <property type="entry name" value="PPR"/>
    <property type="match status" value="3"/>
</dbReference>
<dbReference type="Pfam" id="PF20431">
    <property type="entry name" value="E_motif"/>
    <property type="match status" value="1"/>
</dbReference>
<dbReference type="Gene3D" id="1.25.40.10">
    <property type="entry name" value="Tetratricopeptide repeat domain"/>
    <property type="match status" value="3"/>
</dbReference>
<keyword evidence="2" id="KW-0677">Repeat</keyword>
<dbReference type="InterPro" id="IPR032867">
    <property type="entry name" value="DYW_dom"/>
</dbReference>
<dbReference type="GO" id="GO:0008270">
    <property type="term" value="F:zinc ion binding"/>
    <property type="evidence" value="ECO:0007669"/>
    <property type="project" value="InterPro"/>
</dbReference>
<evidence type="ECO:0000256" key="2">
    <source>
        <dbReference type="ARBA" id="ARBA00022737"/>
    </source>
</evidence>
<name>A0A9D4XIP2_PEA</name>
<reference evidence="5 6" key="1">
    <citation type="journal article" date="2022" name="Nat. Genet.">
        <title>Improved pea reference genome and pan-genome highlight genomic features and evolutionary characteristics.</title>
        <authorList>
            <person name="Yang T."/>
            <person name="Liu R."/>
            <person name="Luo Y."/>
            <person name="Hu S."/>
            <person name="Wang D."/>
            <person name="Wang C."/>
            <person name="Pandey M.K."/>
            <person name="Ge S."/>
            <person name="Xu Q."/>
            <person name="Li N."/>
            <person name="Li G."/>
            <person name="Huang Y."/>
            <person name="Saxena R.K."/>
            <person name="Ji Y."/>
            <person name="Li M."/>
            <person name="Yan X."/>
            <person name="He Y."/>
            <person name="Liu Y."/>
            <person name="Wang X."/>
            <person name="Xiang C."/>
            <person name="Varshney R.K."/>
            <person name="Ding H."/>
            <person name="Gao S."/>
            <person name="Zong X."/>
        </authorList>
    </citation>
    <scope>NUCLEOTIDE SEQUENCE [LARGE SCALE GENOMIC DNA]</scope>
    <source>
        <strain evidence="5 6">cv. Zhongwan 6</strain>
    </source>
</reference>
<dbReference type="InterPro" id="IPR046848">
    <property type="entry name" value="E_motif"/>
</dbReference>
<dbReference type="InterPro" id="IPR002885">
    <property type="entry name" value="PPR_rpt"/>
</dbReference>
<evidence type="ECO:0000313" key="5">
    <source>
        <dbReference type="EMBL" id="KAI5419865.1"/>
    </source>
</evidence>
<dbReference type="FunFam" id="1.25.40.10:FF:000427">
    <property type="entry name" value="Pentatricopeptide repeat-containing protein chloroplastic"/>
    <property type="match status" value="1"/>
</dbReference>
<dbReference type="Pfam" id="PF01535">
    <property type="entry name" value="PPR"/>
    <property type="match status" value="4"/>
</dbReference>
<protein>
    <submittedName>
        <fullName evidence="5">Pentatricopeptide repeat-containing protein</fullName>
    </submittedName>
</protein>
<evidence type="ECO:0000313" key="6">
    <source>
        <dbReference type="Proteomes" id="UP001058974"/>
    </source>
</evidence>
<dbReference type="Pfam" id="PF20430">
    <property type="entry name" value="Eplus_motif"/>
    <property type="match status" value="1"/>
</dbReference>